<keyword evidence="3" id="KW-0276">Fatty acid metabolism</keyword>
<dbReference type="InterPro" id="IPR020904">
    <property type="entry name" value="Sc_DH/Rdtase_CS"/>
</dbReference>
<dbReference type="Gene3D" id="3.40.50.720">
    <property type="entry name" value="NAD(P)-binding Rossmann-like Domain"/>
    <property type="match status" value="1"/>
</dbReference>
<dbReference type="WBParaSite" id="MBELARI_LOCUS9910">
    <property type="protein sequence ID" value="MBELARI_LOCUS9910"/>
    <property type="gene ID" value="MBELARI_LOCUS9910"/>
</dbReference>
<dbReference type="PIRSF" id="PIRSF000126">
    <property type="entry name" value="11-beta-HSD1"/>
    <property type="match status" value="1"/>
</dbReference>
<dbReference type="GO" id="GO:0030497">
    <property type="term" value="P:fatty acid elongation"/>
    <property type="evidence" value="ECO:0007669"/>
    <property type="project" value="TreeGrafter"/>
</dbReference>
<dbReference type="PANTHER" id="PTHR43086">
    <property type="entry name" value="VERY-LONG-CHAIN 3-OXOOACYL-COA REDUCTASE"/>
    <property type="match status" value="1"/>
</dbReference>
<keyword evidence="4" id="KW-0521">NADP</keyword>
<evidence type="ECO:0000256" key="6">
    <source>
        <dbReference type="ARBA" id="ARBA00023002"/>
    </source>
</evidence>
<dbReference type="Pfam" id="PF00106">
    <property type="entry name" value="adh_short"/>
    <property type="match status" value="1"/>
</dbReference>
<name>A0AAF3FS90_9BILA</name>
<keyword evidence="8" id="KW-0275">Fatty acid biosynthesis</keyword>
<dbReference type="SUPFAM" id="SSF51735">
    <property type="entry name" value="NAD(P)-binding Rossmann-fold domains"/>
    <property type="match status" value="1"/>
</dbReference>
<feature type="transmembrane region" description="Helical" evidence="10">
    <location>
        <begin position="6"/>
        <end position="35"/>
    </location>
</feature>
<proteinExistence type="inferred from homology"/>
<evidence type="ECO:0000256" key="2">
    <source>
        <dbReference type="ARBA" id="ARBA00022516"/>
    </source>
</evidence>
<accession>A0AAF3FS90</accession>
<keyword evidence="7" id="KW-0443">Lipid metabolism</keyword>
<evidence type="ECO:0000256" key="7">
    <source>
        <dbReference type="ARBA" id="ARBA00023098"/>
    </source>
</evidence>
<dbReference type="InterPro" id="IPR036291">
    <property type="entry name" value="NAD(P)-bd_dom_sf"/>
</dbReference>
<evidence type="ECO:0000256" key="8">
    <source>
        <dbReference type="ARBA" id="ARBA00023160"/>
    </source>
</evidence>
<keyword evidence="10" id="KW-1133">Transmembrane helix</keyword>
<dbReference type="FunFam" id="3.40.50.720:FF:000137">
    <property type="entry name" value="Hydroxysteroid (17-beta) dehydrogenase 3"/>
    <property type="match status" value="1"/>
</dbReference>
<evidence type="ECO:0000256" key="10">
    <source>
        <dbReference type="SAM" id="Phobius"/>
    </source>
</evidence>
<dbReference type="PANTHER" id="PTHR43086:SF2">
    <property type="entry name" value="HYDROXYSTEROID DEHYDROGENASE-LIKE PROTEIN 1"/>
    <property type="match status" value="1"/>
</dbReference>
<sequence length="312" mass="35235">MEWWAWLFFLIGCLSTLFVIHKTLKFMLSIVWPFFLGPRIDLRRRAGADWAVITGATDGIGQAYAFALAEKGFKLFLVSRTEERLEATKEKIVQKHKVEIRTFTFDFTAETLEEYMPLLRALESLEVGILVNNVGMSYDYPDKLHKIFGGISKVHAMLHINIHPPTLLCMAVLPQMITRMSGVVINIGSASANHTMALWGAYSAAKKYVEWLTKILQKEYKSYGVTIQCVTPMKVATKASHAEKSLIAPDPKSFVAYALRSVGLATITTGHPGHQLQSLIFSMPDWFLDFFIGATSRNMQEEGMKRISQHRN</sequence>
<comment type="pathway">
    <text evidence="1">Lipid metabolism; fatty acid biosynthesis.</text>
</comment>
<dbReference type="CDD" id="cd05356">
    <property type="entry name" value="17beta-HSD1_like_SDR_c"/>
    <property type="match status" value="1"/>
</dbReference>
<evidence type="ECO:0000313" key="11">
    <source>
        <dbReference type="Proteomes" id="UP000887575"/>
    </source>
</evidence>
<dbReference type="Proteomes" id="UP000887575">
    <property type="component" value="Unassembled WGS sequence"/>
</dbReference>
<reference evidence="12" key="1">
    <citation type="submission" date="2024-02" db="UniProtKB">
        <authorList>
            <consortium name="WormBaseParasite"/>
        </authorList>
    </citation>
    <scope>IDENTIFICATION</scope>
</reference>
<dbReference type="AlphaFoldDB" id="A0AAF3FS90"/>
<keyword evidence="2" id="KW-0444">Lipid biosynthesis</keyword>
<evidence type="ECO:0000256" key="5">
    <source>
        <dbReference type="ARBA" id="ARBA00022955"/>
    </source>
</evidence>
<evidence type="ECO:0000256" key="4">
    <source>
        <dbReference type="ARBA" id="ARBA00022857"/>
    </source>
</evidence>
<keyword evidence="6" id="KW-0560">Oxidoreductase</keyword>
<evidence type="ECO:0000256" key="1">
    <source>
        <dbReference type="ARBA" id="ARBA00005194"/>
    </source>
</evidence>
<evidence type="ECO:0000313" key="12">
    <source>
        <dbReference type="WBParaSite" id="MBELARI_LOCUS9910"/>
    </source>
</evidence>
<dbReference type="PROSITE" id="PS00061">
    <property type="entry name" value="ADH_SHORT"/>
    <property type="match status" value="1"/>
</dbReference>
<evidence type="ECO:0000256" key="9">
    <source>
        <dbReference type="ARBA" id="ARBA00038261"/>
    </source>
</evidence>
<keyword evidence="10" id="KW-0812">Transmembrane</keyword>
<dbReference type="InterPro" id="IPR002347">
    <property type="entry name" value="SDR_fam"/>
</dbReference>
<keyword evidence="10" id="KW-0472">Membrane</keyword>
<keyword evidence="11" id="KW-1185">Reference proteome</keyword>
<protein>
    <submittedName>
        <fullName evidence="12">Uncharacterized protein</fullName>
    </submittedName>
</protein>
<dbReference type="PRINTS" id="PR00081">
    <property type="entry name" value="GDHRDH"/>
</dbReference>
<evidence type="ECO:0000256" key="3">
    <source>
        <dbReference type="ARBA" id="ARBA00022832"/>
    </source>
</evidence>
<dbReference type="GO" id="GO:0006694">
    <property type="term" value="P:steroid biosynthetic process"/>
    <property type="evidence" value="ECO:0007669"/>
    <property type="project" value="UniProtKB-KW"/>
</dbReference>
<comment type="similarity">
    <text evidence="9">Belongs to the short-chain dehydrogenases/reductases (SDR) family. 17-beta-HSD 3 subfamily.</text>
</comment>
<dbReference type="GO" id="GO:0005783">
    <property type="term" value="C:endoplasmic reticulum"/>
    <property type="evidence" value="ECO:0007669"/>
    <property type="project" value="TreeGrafter"/>
</dbReference>
<organism evidence="11 12">
    <name type="scientific">Mesorhabditis belari</name>
    <dbReference type="NCBI Taxonomy" id="2138241"/>
    <lineage>
        <taxon>Eukaryota</taxon>
        <taxon>Metazoa</taxon>
        <taxon>Ecdysozoa</taxon>
        <taxon>Nematoda</taxon>
        <taxon>Chromadorea</taxon>
        <taxon>Rhabditida</taxon>
        <taxon>Rhabditina</taxon>
        <taxon>Rhabditomorpha</taxon>
        <taxon>Rhabditoidea</taxon>
        <taxon>Rhabditidae</taxon>
        <taxon>Mesorhabditinae</taxon>
        <taxon>Mesorhabditis</taxon>
    </lineage>
</organism>
<dbReference type="PRINTS" id="PR00080">
    <property type="entry name" value="SDRFAMILY"/>
</dbReference>
<keyword evidence="5" id="KW-0752">Steroid biosynthesis</keyword>
<dbReference type="GO" id="GO:0016491">
    <property type="term" value="F:oxidoreductase activity"/>
    <property type="evidence" value="ECO:0007669"/>
    <property type="project" value="UniProtKB-KW"/>
</dbReference>